<dbReference type="OrthoDB" id="2086224at2"/>
<dbReference type="PRINTS" id="PR00111">
    <property type="entry name" value="ABHYDROLASE"/>
</dbReference>
<sequence>MPSCMINEREMHYLDQGEGFPLLLGHSFLWDCRVWDTQLRFLSQHFRCIVPDLWSHGRSQPIADGDLSVERLAEDHHLLMQQLGIDRYSVLGMSTGGLWGAKLAMLYPDEVASLALISCYLGSETEEGEEDYLTLLNVVEQLKSLPTRVVDSIVDILFSPETQLANPALSETFRFDLMFLEPEQLSGITAMGKQVFQRESMLDQLSDIRCPTLMLSGEHDIPRPQSEIEEMHRLMPGSQLAIIRQAGHMVTLEQPEQVNPVLINFLASTDGVDIDLSQMDLI</sequence>
<dbReference type="InterPro" id="IPR000639">
    <property type="entry name" value="Epox_hydrolase-like"/>
</dbReference>
<evidence type="ECO:0000313" key="2">
    <source>
        <dbReference type="EMBL" id="RTE64523.1"/>
    </source>
</evidence>
<dbReference type="InterPro" id="IPR050266">
    <property type="entry name" value="AB_hydrolase_sf"/>
</dbReference>
<proteinExistence type="predicted"/>
<dbReference type="PANTHER" id="PTHR43798:SF29">
    <property type="entry name" value="AB HYDROLASE-1 DOMAIN-CONTAINING PROTEIN"/>
    <property type="match status" value="1"/>
</dbReference>
<dbReference type="PRINTS" id="PR00412">
    <property type="entry name" value="EPOXHYDRLASE"/>
</dbReference>
<keyword evidence="2" id="KW-0378">Hydrolase</keyword>
<comment type="caution">
    <text evidence="2">The sequence shown here is derived from an EMBL/GenBank/DDBJ whole genome shotgun (WGS) entry which is preliminary data.</text>
</comment>
<dbReference type="InterPro" id="IPR029058">
    <property type="entry name" value="AB_hydrolase_fold"/>
</dbReference>
<dbReference type="EMBL" id="RQXW01000021">
    <property type="protein sequence ID" value="RTE64523.1"/>
    <property type="molecule type" value="Genomic_DNA"/>
</dbReference>
<dbReference type="InterPro" id="IPR000073">
    <property type="entry name" value="AB_hydrolase_1"/>
</dbReference>
<name>A0A430KMD9_9GAMM</name>
<evidence type="ECO:0000259" key="1">
    <source>
        <dbReference type="Pfam" id="PF00561"/>
    </source>
</evidence>
<dbReference type="Gene3D" id="3.40.50.1820">
    <property type="entry name" value="alpha/beta hydrolase"/>
    <property type="match status" value="1"/>
</dbReference>
<dbReference type="AlphaFoldDB" id="A0A430KMD9"/>
<dbReference type="PANTHER" id="PTHR43798">
    <property type="entry name" value="MONOACYLGLYCEROL LIPASE"/>
    <property type="match status" value="1"/>
</dbReference>
<dbReference type="Proteomes" id="UP000283087">
    <property type="component" value="Unassembled WGS sequence"/>
</dbReference>
<dbReference type="GO" id="GO:0016787">
    <property type="term" value="F:hydrolase activity"/>
    <property type="evidence" value="ECO:0007669"/>
    <property type="project" value="UniProtKB-KW"/>
</dbReference>
<evidence type="ECO:0000313" key="3">
    <source>
        <dbReference type="Proteomes" id="UP000283087"/>
    </source>
</evidence>
<dbReference type="Pfam" id="PF00561">
    <property type="entry name" value="Abhydrolase_1"/>
    <property type="match status" value="1"/>
</dbReference>
<keyword evidence="3" id="KW-1185">Reference proteome</keyword>
<organism evidence="2 3">
    <name type="scientific">Amphritea opalescens</name>
    <dbReference type="NCBI Taxonomy" id="2490544"/>
    <lineage>
        <taxon>Bacteria</taxon>
        <taxon>Pseudomonadati</taxon>
        <taxon>Pseudomonadota</taxon>
        <taxon>Gammaproteobacteria</taxon>
        <taxon>Oceanospirillales</taxon>
        <taxon>Oceanospirillaceae</taxon>
        <taxon>Amphritea</taxon>
    </lineage>
</organism>
<reference evidence="2 3" key="1">
    <citation type="submission" date="2018-11" db="EMBL/GenBank/DDBJ databases">
        <title>The draft genome sequence of Amphritea opalescens ANRC-JH13T.</title>
        <authorList>
            <person name="Fang Z."/>
            <person name="Zhang Y."/>
            <person name="Han X."/>
        </authorList>
    </citation>
    <scope>NUCLEOTIDE SEQUENCE [LARGE SCALE GENOMIC DNA]</scope>
    <source>
        <strain evidence="2 3">ANRC-JH13</strain>
    </source>
</reference>
<gene>
    <name evidence="2" type="ORF">EH243_17030</name>
</gene>
<accession>A0A430KMD9</accession>
<dbReference type="SUPFAM" id="SSF53474">
    <property type="entry name" value="alpha/beta-Hydrolases"/>
    <property type="match status" value="1"/>
</dbReference>
<feature type="domain" description="AB hydrolase-1" evidence="1">
    <location>
        <begin position="22"/>
        <end position="140"/>
    </location>
</feature>
<protein>
    <submittedName>
        <fullName evidence="2">Alpha/beta hydrolase</fullName>
    </submittedName>
</protein>